<evidence type="ECO:0000256" key="2">
    <source>
        <dbReference type="ARBA" id="ARBA00023242"/>
    </source>
</evidence>
<dbReference type="AlphaFoldDB" id="A0A4Z1J4J9"/>
<dbReference type="InterPro" id="IPR001138">
    <property type="entry name" value="Zn2Cys6_DnaBD"/>
</dbReference>
<feature type="region of interest" description="Disordered" evidence="3">
    <location>
        <begin position="19"/>
        <end position="40"/>
    </location>
</feature>
<reference evidence="5 6" key="1">
    <citation type="submission" date="2017-12" db="EMBL/GenBank/DDBJ databases">
        <title>Comparative genomics of Botrytis spp.</title>
        <authorList>
            <person name="Valero-Jimenez C.A."/>
            <person name="Tapia P."/>
            <person name="Veloso J."/>
            <person name="Silva-Moreno E."/>
            <person name="Staats M."/>
            <person name="Valdes J.H."/>
            <person name="Van Kan J.A.L."/>
        </authorList>
    </citation>
    <scope>NUCLEOTIDE SEQUENCE [LARGE SCALE GENOMIC DNA]</scope>
    <source>
        <strain evidence="5 6">MUCL2120</strain>
    </source>
</reference>
<dbReference type="OrthoDB" id="10051290at2759"/>
<protein>
    <recommendedName>
        <fullName evidence="4">Zn(2)-C6 fungal-type domain-containing protein</fullName>
    </recommendedName>
</protein>
<dbReference type="PROSITE" id="PS50048">
    <property type="entry name" value="ZN2_CY6_FUNGAL_2"/>
    <property type="match status" value="1"/>
</dbReference>
<dbReference type="Proteomes" id="UP000297452">
    <property type="component" value="Unassembled WGS sequence"/>
</dbReference>
<dbReference type="InterPro" id="IPR001106">
    <property type="entry name" value="Aromatic_Lyase"/>
</dbReference>
<keyword evidence="2" id="KW-0539">Nucleus</keyword>
<organism evidence="5 6">
    <name type="scientific">Botryotinia narcissicola</name>
    <dbReference type="NCBI Taxonomy" id="278944"/>
    <lineage>
        <taxon>Eukaryota</taxon>
        <taxon>Fungi</taxon>
        <taxon>Dikarya</taxon>
        <taxon>Ascomycota</taxon>
        <taxon>Pezizomycotina</taxon>
        <taxon>Leotiomycetes</taxon>
        <taxon>Helotiales</taxon>
        <taxon>Sclerotiniaceae</taxon>
        <taxon>Botryotinia</taxon>
    </lineage>
</organism>
<dbReference type="Gene3D" id="1.10.274.20">
    <property type="entry name" value="Phenylalanine ammonia-lyase 1, domain 3"/>
    <property type="match status" value="1"/>
</dbReference>
<dbReference type="EMBL" id="PQXJ01000030">
    <property type="protein sequence ID" value="TGO68104.1"/>
    <property type="molecule type" value="Genomic_DNA"/>
</dbReference>
<dbReference type="PROSITE" id="PS00488">
    <property type="entry name" value="PAL_HISTIDASE"/>
    <property type="match status" value="1"/>
</dbReference>
<dbReference type="CDD" id="cd00332">
    <property type="entry name" value="PAL-HAL"/>
    <property type="match status" value="1"/>
</dbReference>
<proteinExistence type="inferred from homology"/>
<evidence type="ECO:0000256" key="1">
    <source>
        <dbReference type="ARBA" id="ARBA00007238"/>
    </source>
</evidence>
<evidence type="ECO:0000313" key="6">
    <source>
        <dbReference type="Proteomes" id="UP000297452"/>
    </source>
</evidence>
<dbReference type="InterPro" id="IPR008948">
    <property type="entry name" value="L-Aspartase-like"/>
</dbReference>
<dbReference type="InterPro" id="IPR021858">
    <property type="entry name" value="Fun_TF"/>
</dbReference>
<name>A0A4Z1J4J9_9HELO</name>
<dbReference type="SMART" id="SM00066">
    <property type="entry name" value="GAL4"/>
    <property type="match status" value="1"/>
</dbReference>
<dbReference type="InterPro" id="IPR022313">
    <property type="entry name" value="Phe/His_NH3-lyase_AS"/>
</dbReference>
<dbReference type="SUPFAM" id="SSF57701">
    <property type="entry name" value="Zn2/Cys6 DNA-binding domain"/>
    <property type="match status" value="1"/>
</dbReference>
<evidence type="ECO:0000256" key="3">
    <source>
        <dbReference type="SAM" id="MobiDB-lite"/>
    </source>
</evidence>
<feature type="domain" description="Zn(2)-C6 fungal-type" evidence="4">
    <location>
        <begin position="791"/>
        <end position="821"/>
    </location>
</feature>
<dbReference type="STRING" id="278944.A0A4Z1J4J9"/>
<dbReference type="PANTHER" id="PTHR10362">
    <property type="entry name" value="HISTIDINE AMMONIA-LYASE"/>
    <property type="match status" value="1"/>
</dbReference>
<dbReference type="Pfam" id="PF00221">
    <property type="entry name" value="Lyase_aromatic"/>
    <property type="match status" value="1"/>
</dbReference>
<evidence type="ECO:0000313" key="5">
    <source>
        <dbReference type="EMBL" id="TGO68104.1"/>
    </source>
</evidence>
<gene>
    <name evidence="5" type="ORF">BOTNAR_0030g00260</name>
</gene>
<dbReference type="CDD" id="cd00067">
    <property type="entry name" value="GAL4"/>
    <property type="match status" value="1"/>
</dbReference>
<dbReference type="Gene3D" id="1.10.275.10">
    <property type="entry name" value="Fumarase/aspartase (N-terminal domain)"/>
    <property type="match status" value="1"/>
</dbReference>
<dbReference type="Gene3D" id="1.20.200.10">
    <property type="entry name" value="Fumarase/aspartase (Central domain)"/>
    <property type="match status" value="1"/>
</dbReference>
<dbReference type="Pfam" id="PF11951">
    <property type="entry name" value="Fungal_trans_2"/>
    <property type="match status" value="1"/>
</dbReference>
<dbReference type="Gene3D" id="4.10.240.10">
    <property type="entry name" value="Zn(2)-C6 fungal-type DNA-binding domain"/>
    <property type="match status" value="1"/>
</dbReference>
<dbReference type="SUPFAM" id="SSF48557">
    <property type="entry name" value="L-aspartase-like"/>
    <property type="match status" value="1"/>
</dbReference>
<sequence length="1186" mass="132091">MDCSDGKVLPSVVLTPEMIPSNGTTLTPEMGSSNQTGVSVEHQGPKMDCFNRMVLSHWEAFSGAIEDEVSGLEPIRADGSSLNLATLVAIARYRRKISLSEGATGKMKKSAEALQKRIQNGESIYGVNTGFGGSADVRPKNVSEVSASLFRMLHYGVVSGPLDSRHVEGLATNNLVSDIESRASTAMKLETLAIPLSDPVCSTTMPENWEIIPAVPLRGSISASGDLSPLSYIGGALEGKPAIQVYVGFDRARVSAEKALLQADIPPAVFQPKEGLSLVNGTAVTTAVASLAMHEAIMQTLLSQILTAMSVEALSGTDESFNPFFAEVRPHRGQTVSAKNIYSFLAGSKLTKGNDTQEFHLRQDRYSIRTASQWIGPSLEDLLLSYEQVSIELNSTTDNPLVSDDGKMHHGGNFQAKSITSAVEKIRQACQSIGQMLFAQCTELINPATNNGLPPNLVADEPSESWIFKGIDIMIAALQSELGFLSNPAGSHVQTAEMGNQALNSLGLISSRYTLSALEVLTQLSAAHLVTVCQALDLRGIQVLFFMNLRPKFEGSFNESLGKYTRESHLQWDDSMETKEPSELQLLLWDRLTTILNWSSIMDSTTRFEHALQSLQAVILDKLEPSLDMLQALKDWTKVSSKQMIDTHKVSRRQYSESIGVAKFFLGKAGERMYCYVRNELHIPFVDEEYLKSSERLSDKPNSYQSIGSMVTAVYESMRSEYLAYIRTNMNIPSASTPIEDAVNMALESEEIPKADGAGNDGTSNTWVSWTPRSESVKEPLKTFHRKTKTGCIRCRIRRVKCDECQPSCLNCKRHGVECKYESTTSRNIPEKPNTENFTAKELRTEFPETSERRLRELTLLHHYTTNTSRTVTFTNSANPDQTAIDIFTQIVPEMALTNEALLYSIYCISSLHLNDQTTSSNTEPYTPTPTTSLIDAYTYLDLTLQLHRQDIHHLTPQNADAICLTSSILRICAFAMLQKRSLSPYTPPSDWIKITRSASMAFKTACQCISSQDLDANDEAQKKSVAWMFVKRMPVLAHPLEMFDEANAGKFIHLLRRSDADLEHEEWSEEIEKAYMSMIFFLGYVYKRVEAKANPAVITRLLIGFPFFIEQRFGELIEEGKDRALVLLGIVFALFVRVRKIWWVGGCGEREARGILRMLGDEWRDVKEEIRELIREGEMDVYEFI</sequence>
<dbReference type="PROSITE" id="PS00463">
    <property type="entry name" value="ZN2_CY6_FUNGAL_1"/>
    <property type="match status" value="1"/>
</dbReference>
<evidence type="ECO:0000259" key="4">
    <source>
        <dbReference type="PROSITE" id="PS50048"/>
    </source>
</evidence>
<comment type="caution">
    <text evidence="5">The sequence shown here is derived from an EMBL/GenBank/DDBJ whole genome shotgun (WGS) entry which is preliminary data.</text>
</comment>
<accession>A0A4Z1J4J9</accession>
<dbReference type="Pfam" id="PF00172">
    <property type="entry name" value="Zn_clus"/>
    <property type="match status" value="1"/>
</dbReference>
<comment type="similarity">
    <text evidence="1">Belongs to the PAL/histidase family.</text>
</comment>
<dbReference type="GO" id="GO:0000981">
    <property type="term" value="F:DNA-binding transcription factor activity, RNA polymerase II-specific"/>
    <property type="evidence" value="ECO:0007669"/>
    <property type="project" value="InterPro"/>
</dbReference>
<dbReference type="InterPro" id="IPR036864">
    <property type="entry name" value="Zn2-C6_fun-type_DNA-bd_sf"/>
</dbReference>
<feature type="compositionally biased region" description="Polar residues" evidence="3">
    <location>
        <begin position="21"/>
        <end position="38"/>
    </location>
</feature>
<dbReference type="GO" id="GO:0016841">
    <property type="term" value="F:ammonia-lyase activity"/>
    <property type="evidence" value="ECO:0007669"/>
    <property type="project" value="InterPro"/>
</dbReference>
<dbReference type="InterPro" id="IPR023144">
    <property type="entry name" value="Phe_NH3-lyase_shielding_dom_sf"/>
</dbReference>
<dbReference type="GO" id="GO:0008270">
    <property type="term" value="F:zinc ion binding"/>
    <property type="evidence" value="ECO:0007669"/>
    <property type="project" value="InterPro"/>
</dbReference>
<dbReference type="InterPro" id="IPR024083">
    <property type="entry name" value="Fumarase/histidase_N"/>
</dbReference>
<keyword evidence="6" id="KW-1185">Reference proteome</keyword>